<gene>
    <name evidence="2" type="ORF">CGI_10006598</name>
</gene>
<proteinExistence type="predicted"/>
<dbReference type="EMBL" id="JH817714">
    <property type="protein sequence ID" value="EKC33565.1"/>
    <property type="molecule type" value="Genomic_DNA"/>
</dbReference>
<protein>
    <submittedName>
        <fullName evidence="2">Uncharacterized protein</fullName>
    </submittedName>
</protein>
<feature type="region of interest" description="Disordered" evidence="1">
    <location>
        <begin position="130"/>
        <end position="172"/>
    </location>
</feature>
<sequence>MSSGANNKNSTIRQLSRSCGMMCAERKRERERKIKKEVDEREGRKLGQAAGPSRFPGGQADYPKCGRLVWQGTVREPEVKVAHSVVPGPASSIQPEVSPGSSDTIGVTPLHPPNVQGDLRPHLLDLDPPITPSPSNSMPGGPVRPTYQPTSQACSYCPTSSTNQPQDPASVNQGQLVDLPHAIQIVDSQPQASLAQPSPAPGNSNSMPGYAVPTLEASSQPYSPEGEGSRIAQVQPQYHEPLSGEPHLLGDHSYIPTPIATYGSSGDVQLPVVRYNPQDYAALPASSSHPTVRNRPRYKDLRYDGKCNLKAFLHKFVRQQWNETEQHDQFCFFLEGPAIEYYTLMLETTPA</sequence>
<evidence type="ECO:0000313" key="2">
    <source>
        <dbReference type="EMBL" id="EKC33565.1"/>
    </source>
</evidence>
<dbReference type="AlphaFoldDB" id="K1QXB9"/>
<evidence type="ECO:0000256" key="1">
    <source>
        <dbReference type="SAM" id="MobiDB-lite"/>
    </source>
</evidence>
<dbReference type="HOGENOM" id="CLU_790509_0_0_1"/>
<feature type="compositionally biased region" description="Basic and acidic residues" evidence="1">
    <location>
        <begin position="24"/>
        <end position="45"/>
    </location>
</feature>
<reference evidence="2" key="1">
    <citation type="journal article" date="2012" name="Nature">
        <title>The oyster genome reveals stress adaptation and complexity of shell formation.</title>
        <authorList>
            <person name="Zhang G."/>
            <person name="Fang X."/>
            <person name="Guo X."/>
            <person name="Li L."/>
            <person name="Luo R."/>
            <person name="Xu F."/>
            <person name="Yang P."/>
            <person name="Zhang L."/>
            <person name="Wang X."/>
            <person name="Qi H."/>
            <person name="Xiong Z."/>
            <person name="Que H."/>
            <person name="Xie Y."/>
            <person name="Holland P.W."/>
            <person name="Paps J."/>
            <person name="Zhu Y."/>
            <person name="Wu F."/>
            <person name="Chen Y."/>
            <person name="Wang J."/>
            <person name="Peng C."/>
            <person name="Meng J."/>
            <person name="Yang L."/>
            <person name="Liu J."/>
            <person name="Wen B."/>
            <person name="Zhang N."/>
            <person name="Huang Z."/>
            <person name="Zhu Q."/>
            <person name="Feng Y."/>
            <person name="Mount A."/>
            <person name="Hedgecock D."/>
            <person name="Xu Z."/>
            <person name="Liu Y."/>
            <person name="Domazet-Loso T."/>
            <person name="Du Y."/>
            <person name="Sun X."/>
            <person name="Zhang S."/>
            <person name="Liu B."/>
            <person name="Cheng P."/>
            <person name="Jiang X."/>
            <person name="Li J."/>
            <person name="Fan D."/>
            <person name="Wang W."/>
            <person name="Fu W."/>
            <person name="Wang T."/>
            <person name="Wang B."/>
            <person name="Zhang J."/>
            <person name="Peng Z."/>
            <person name="Li Y."/>
            <person name="Li N."/>
            <person name="Wang J."/>
            <person name="Chen M."/>
            <person name="He Y."/>
            <person name="Tan F."/>
            <person name="Song X."/>
            <person name="Zheng Q."/>
            <person name="Huang R."/>
            <person name="Yang H."/>
            <person name="Du X."/>
            <person name="Chen L."/>
            <person name="Yang M."/>
            <person name="Gaffney P.M."/>
            <person name="Wang S."/>
            <person name="Luo L."/>
            <person name="She Z."/>
            <person name="Ming Y."/>
            <person name="Huang W."/>
            <person name="Zhang S."/>
            <person name="Huang B."/>
            <person name="Zhang Y."/>
            <person name="Qu T."/>
            <person name="Ni P."/>
            <person name="Miao G."/>
            <person name="Wang J."/>
            <person name="Wang Q."/>
            <person name="Steinberg C.E."/>
            <person name="Wang H."/>
            <person name="Li N."/>
            <person name="Qian L."/>
            <person name="Zhang G."/>
            <person name="Li Y."/>
            <person name="Yang H."/>
            <person name="Liu X."/>
            <person name="Wang J."/>
            <person name="Yin Y."/>
            <person name="Wang J."/>
        </authorList>
    </citation>
    <scope>NUCLEOTIDE SEQUENCE [LARGE SCALE GENOMIC DNA]</scope>
    <source>
        <strain evidence="2">05x7-T-G4-1.051#20</strain>
    </source>
</reference>
<feature type="compositionally biased region" description="Polar residues" evidence="1">
    <location>
        <begin position="1"/>
        <end position="17"/>
    </location>
</feature>
<feature type="compositionally biased region" description="Polar residues" evidence="1">
    <location>
        <begin position="147"/>
        <end position="172"/>
    </location>
</feature>
<name>K1QXB9_MAGGI</name>
<dbReference type="InParanoid" id="K1QXB9"/>
<organism evidence="2">
    <name type="scientific">Magallana gigas</name>
    <name type="common">Pacific oyster</name>
    <name type="synonym">Crassostrea gigas</name>
    <dbReference type="NCBI Taxonomy" id="29159"/>
    <lineage>
        <taxon>Eukaryota</taxon>
        <taxon>Metazoa</taxon>
        <taxon>Spiralia</taxon>
        <taxon>Lophotrochozoa</taxon>
        <taxon>Mollusca</taxon>
        <taxon>Bivalvia</taxon>
        <taxon>Autobranchia</taxon>
        <taxon>Pteriomorphia</taxon>
        <taxon>Ostreida</taxon>
        <taxon>Ostreoidea</taxon>
        <taxon>Ostreidae</taxon>
        <taxon>Magallana</taxon>
    </lineage>
</organism>
<feature type="region of interest" description="Disordered" evidence="1">
    <location>
        <begin position="1"/>
        <end position="62"/>
    </location>
</feature>
<feature type="region of interest" description="Disordered" evidence="1">
    <location>
        <begin position="190"/>
        <end position="228"/>
    </location>
</feature>
<accession>K1QXB9</accession>